<reference evidence="2" key="1">
    <citation type="submission" date="2022-06" db="EMBL/GenBank/DDBJ databases">
        <title>Aeoliella straminimaris, a novel planctomycete from sediments.</title>
        <authorList>
            <person name="Vitorino I.R."/>
            <person name="Lage O.M."/>
        </authorList>
    </citation>
    <scope>NUCLEOTIDE SEQUENCE</scope>
    <source>
        <strain evidence="2">ICT_H6.2</strain>
    </source>
</reference>
<gene>
    <name evidence="2" type="ORF">NG895_23675</name>
</gene>
<accession>A0A9X2FIA1</accession>
<protein>
    <submittedName>
        <fullName evidence="2">DUF4864 domain-containing protein</fullName>
    </submittedName>
</protein>
<dbReference type="RefSeq" id="WP_252855026.1">
    <property type="nucleotide sequence ID" value="NZ_JAMXLR010000078.1"/>
</dbReference>
<feature type="chain" id="PRO_5040753517" evidence="1">
    <location>
        <begin position="22"/>
        <end position="180"/>
    </location>
</feature>
<name>A0A9X2FIA1_9BACT</name>
<evidence type="ECO:0000256" key="1">
    <source>
        <dbReference type="SAM" id="SignalP"/>
    </source>
</evidence>
<proteinExistence type="predicted"/>
<sequence length="180" mass="19557">MVRRFLALAVLLVLASGAFNAGALWRHHHPRPLVEQADFATPDGQVSATDLLDPREVVCTQVAALAECQTNPDALRQVYALAAPANKAATGPIERFAGMLVNPTYRPLVERRSAIVGQAVVREPWATVTVTTMDHEHGLSVFHFYLERQAEGPHAGSWMTYGVQGDPLPGQQTERAVLGI</sequence>
<evidence type="ECO:0000313" key="2">
    <source>
        <dbReference type="EMBL" id="MCO6046911.1"/>
    </source>
</evidence>
<keyword evidence="3" id="KW-1185">Reference proteome</keyword>
<dbReference type="EMBL" id="JAMXLR010000078">
    <property type="protein sequence ID" value="MCO6046911.1"/>
    <property type="molecule type" value="Genomic_DNA"/>
</dbReference>
<dbReference type="PANTHER" id="PTHR35716">
    <property type="entry name" value="OS05G0574700 PROTEIN-RELATED"/>
    <property type="match status" value="1"/>
</dbReference>
<dbReference type="Proteomes" id="UP001155241">
    <property type="component" value="Unassembled WGS sequence"/>
</dbReference>
<keyword evidence="1" id="KW-0732">Signal</keyword>
<organism evidence="2 3">
    <name type="scientific">Aeoliella straminimaris</name>
    <dbReference type="NCBI Taxonomy" id="2954799"/>
    <lineage>
        <taxon>Bacteria</taxon>
        <taxon>Pseudomonadati</taxon>
        <taxon>Planctomycetota</taxon>
        <taxon>Planctomycetia</taxon>
        <taxon>Pirellulales</taxon>
        <taxon>Lacipirellulaceae</taxon>
        <taxon>Aeoliella</taxon>
    </lineage>
</organism>
<dbReference type="AlphaFoldDB" id="A0A9X2FIA1"/>
<feature type="signal peptide" evidence="1">
    <location>
        <begin position="1"/>
        <end position="21"/>
    </location>
</feature>
<comment type="caution">
    <text evidence="2">The sequence shown here is derived from an EMBL/GenBank/DDBJ whole genome shotgun (WGS) entry which is preliminary data.</text>
</comment>
<evidence type="ECO:0000313" key="3">
    <source>
        <dbReference type="Proteomes" id="UP001155241"/>
    </source>
</evidence>